<protein>
    <submittedName>
        <fullName evidence="1">Uncharacterized protein</fullName>
    </submittedName>
</protein>
<dbReference type="Proteomes" id="UP000299102">
    <property type="component" value="Unassembled WGS sequence"/>
</dbReference>
<proteinExistence type="predicted"/>
<gene>
    <name evidence="1" type="ORF">EVAR_17679_1</name>
</gene>
<reference evidence="1 2" key="1">
    <citation type="journal article" date="2019" name="Commun. Biol.">
        <title>The bagworm genome reveals a unique fibroin gene that provides high tensile strength.</title>
        <authorList>
            <person name="Kono N."/>
            <person name="Nakamura H."/>
            <person name="Ohtoshi R."/>
            <person name="Tomita M."/>
            <person name="Numata K."/>
            <person name="Arakawa K."/>
        </authorList>
    </citation>
    <scope>NUCLEOTIDE SEQUENCE [LARGE SCALE GENOMIC DNA]</scope>
</reference>
<comment type="caution">
    <text evidence="1">The sequence shown here is derived from an EMBL/GenBank/DDBJ whole genome shotgun (WGS) entry which is preliminary data.</text>
</comment>
<name>A0A4C1URQ0_EUMVA</name>
<sequence>MAGNAEFKQNKYMTSNDVNLEIGTLCRRAKPSGLWLKPGTTLSEVARTRSYVGRCRELRPCPNTTHSIVARKMATRAPRSGRRLAAPPGFELTGIRDGSGTPALPHPAGLKLAPRMLKNNSTLILMFAGEMESFRWMRIRFKVRWRVAINNTTAAAYLHRERL</sequence>
<keyword evidence="2" id="KW-1185">Reference proteome</keyword>
<organism evidence="1 2">
    <name type="scientific">Eumeta variegata</name>
    <name type="common">Bagworm moth</name>
    <name type="synonym">Eumeta japonica</name>
    <dbReference type="NCBI Taxonomy" id="151549"/>
    <lineage>
        <taxon>Eukaryota</taxon>
        <taxon>Metazoa</taxon>
        <taxon>Ecdysozoa</taxon>
        <taxon>Arthropoda</taxon>
        <taxon>Hexapoda</taxon>
        <taxon>Insecta</taxon>
        <taxon>Pterygota</taxon>
        <taxon>Neoptera</taxon>
        <taxon>Endopterygota</taxon>
        <taxon>Lepidoptera</taxon>
        <taxon>Glossata</taxon>
        <taxon>Ditrysia</taxon>
        <taxon>Tineoidea</taxon>
        <taxon>Psychidae</taxon>
        <taxon>Oiketicinae</taxon>
        <taxon>Eumeta</taxon>
    </lineage>
</organism>
<dbReference type="EMBL" id="BGZK01000216">
    <property type="protein sequence ID" value="GBP29141.1"/>
    <property type="molecule type" value="Genomic_DNA"/>
</dbReference>
<dbReference type="AlphaFoldDB" id="A0A4C1URQ0"/>
<evidence type="ECO:0000313" key="1">
    <source>
        <dbReference type="EMBL" id="GBP29141.1"/>
    </source>
</evidence>
<evidence type="ECO:0000313" key="2">
    <source>
        <dbReference type="Proteomes" id="UP000299102"/>
    </source>
</evidence>
<accession>A0A4C1URQ0</accession>